<reference evidence="1" key="1">
    <citation type="journal article" date="2021" name="Arch. Virol.">
        <title>Characterisation of an Australian fowlpox virus carrying a near-full-length provirus of reticuloendotheliosis virus.</title>
        <authorList>
            <person name="Sarker S."/>
            <person name="Athukorala A."/>
            <person name="Bowden T.R."/>
            <person name="Boyle D.B."/>
        </authorList>
    </citation>
    <scope>NUCLEOTIDE SEQUENCE</scope>
    <source>
        <strain evidence="1">FWPV-S</strain>
    </source>
</reference>
<dbReference type="OrthoDB" id="23956at10239"/>
<organismHost>
    <name type="scientific">Vertebrata</name>
    <name type="common">vertebrates</name>
    <dbReference type="NCBI Taxonomy" id="7742"/>
</organismHost>
<dbReference type="GeneID" id="1486652"/>
<dbReference type="Proteomes" id="UP000627101">
    <property type="component" value="Segment"/>
</dbReference>
<dbReference type="KEGG" id="vg:1486652"/>
<sequence>MFKNYKYTLLSEDTNNMKLLIPGLEDDMEAGTIENSGYRNISTKMFKDQVKDIVKKTYNQTYLQLLQLLERSNVDCNELELLYRIININPRICHRFYINRYDSIFGSFNKLHEFISNVMIKIFKIGNSIYITFISDNTSLEINVDNDTEGRLMNIDYTIKFGDVIILQLGRISIKFSGNFVIMKDILFLVTDSNKIVYNEDEFLLEIYNT</sequence>
<dbReference type="EMBL" id="MW142017">
    <property type="protein sequence ID" value="QRM13641.1"/>
    <property type="molecule type" value="Genomic_DNA"/>
</dbReference>
<proteinExistence type="predicted"/>
<protein>
    <submittedName>
        <fullName evidence="1">Uncharacterized protein</fullName>
    </submittedName>
</protein>
<organism evidence="1">
    <name type="scientific">Fowlpox virus</name>
    <name type="common">FPV</name>
    <dbReference type="NCBI Taxonomy" id="10261"/>
    <lineage>
        <taxon>Viruses</taxon>
        <taxon>Varidnaviria</taxon>
        <taxon>Bamfordvirae</taxon>
        <taxon>Nucleocytoviricota</taxon>
        <taxon>Pokkesviricetes</taxon>
        <taxon>Chitovirales</taxon>
        <taxon>Poxviridae</taxon>
        <taxon>Chordopoxvirinae</taxon>
        <taxon>Avipoxvirus</taxon>
        <taxon>Avipoxvirus fowlpox</taxon>
    </lineage>
</organism>
<accession>A0A385HB65</accession>
<dbReference type="RefSeq" id="NP_039067.1">
    <property type="nucleotide sequence ID" value="NC_002188.1"/>
</dbReference>
<evidence type="ECO:0000313" key="1">
    <source>
        <dbReference type="EMBL" id="QRM13641.1"/>
    </source>
</evidence>
<name>A0A385HB65_FOWPV</name>